<keyword evidence="6" id="KW-0411">Iron-sulfur</keyword>
<evidence type="ECO:0000313" key="10">
    <source>
        <dbReference type="EMBL" id="MBR0800685.1"/>
    </source>
</evidence>
<evidence type="ECO:0000256" key="7">
    <source>
        <dbReference type="ARBA" id="ARBA00039386"/>
    </source>
</evidence>
<dbReference type="Pfam" id="PF04324">
    <property type="entry name" value="Fer2_BFD"/>
    <property type="match status" value="1"/>
</dbReference>
<proteinExistence type="inferred from homology"/>
<keyword evidence="11" id="KW-1185">Reference proteome</keyword>
<gene>
    <name evidence="10" type="ORF">JQ615_35525</name>
</gene>
<evidence type="ECO:0000256" key="6">
    <source>
        <dbReference type="ARBA" id="ARBA00023014"/>
    </source>
</evidence>
<keyword evidence="3" id="KW-0479">Metal-binding</keyword>
<feature type="domain" description="BFD-like [2Fe-2S]-binding" evidence="9">
    <location>
        <begin position="2"/>
        <end position="52"/>
    </location>
</feature>
<evidence type="ECO:0000256" key="4">
    <source>
        <dbReference type="ARBA" id="ARBA00022982"/>
    </source>
</evidence>
<evidence type="ECO:0000256" key="5">
    <source>
        <dbReference type="ARBA" id="ARBA00023004"/>
    </source>
</evidence>
<dbReference type="RefSeq" id="WP_212399024.1">
    <property type="nucleotide sequence ID" value="NZ_JAFCJH010000059.1"/>
</dbReference>
<keyword evidence="5" id="KW-0408">Iron</keyword>
<dbReference type="EMBL" id="JAFCJH010000059">
    <property type="protein sequence ID" value="MBR0800685.1"/>
    <property type="molecule type" value="Genomic_DNA"/>
</dbReference>
<protein>
    <recommendedName>
        <fullName evidence="7">Bacterioferritin-associated ferredoxin</fullName>
    </recommendedName>
</protein>
<accession>A0ABS5FV81</accession>
<dbReference type="InterPro" id="IPR041854">
    <property type="entry name" value="BFD-like_2Fe2S-bd_dom_sf"/>
</dbReference>
<evidence type="ECO:0000256" key="3">
    <source>
        <dbReference type="ARBA" id="ARBA00022723"/>
    </source>
</evidence>
<reference evidence="11" key="1">
    <citation type="journal article" date="2021" name="ISME J.">
        <title>Evolutionary origin and ecological implication of a unique nif island in free-living Bradyrhizobium lineages.</title>
        <authorList>
            <person name="Tao J."/>
        </authorList>
    </citation>
    <scope>NUCLEOTIDE SEQUENCE [LARGE SCALE GENOMIC DNA]</scope>
    <source>
        <strain evidence="11">SZCCT0434</strain>
    </source>
</reference>
<dbReference type="PANTHER" id="PTHR37424:SF1">
    <property type="entry name" value="BACTERIOFERRITIN-ASSOCIATED FERREDOXIN"/>
    <property type="match status" value="1"/>
</dbReference>
<name>A0ABS5FV81_9BRAD</name>
<dbReference type="InterPro" id="IPR007419">
    <property type="entry name" value="BFD-like_2Fe2S-bd_dom"/>
</dbReference>
<comment type="similarity">
    <text evidence="8">Belongs to the Bfd family.</text>
</comment>
<sequence length="64" mass="6694">MIVCSCNVLSDSQIRTAIASATPRARIRHVYASLCCAAKCGRCARTIKAMLEDHIVASEGAAAG</sequence>
<evidence type="ECO:0000256" key="8">
    <source>
        <dbReference type="ARBA" id="ARBA00046332"/>
    </source>
</evidence>
<keyword evidence="1" id="KW-0813">Transport</keyword>
<dbReference type="Proteomes" id="UP001315278">
    <property type="component" value="Unassembled WGS sequence"/>
</dbReference>
<dbReference type="Gene3D" id="1.10.10.1100">
    <property type="entry name" value="BFD-like [2Fe-2S]-binding domain"/>
    <property type="match status" value="1"/>
</dbReference>
<organism evidence="10 11">
    <name type="scientific">Bradyrhizobium jicamae</name>
    <dbReference type="NCBI Taxonomy" id="280332"/>
    <lineage>
        <taxon>Bacteria</taxon>
        <taxon>Pseudomonadati</taxon>
        <taxon>Pseudomonadota</taxon>
        <taxon>Alphaproteobacteria</taxon>
        <taxon>Hyphomicrobiales</taxon>
        <taxon>Nitrobacteraceae</taxon>
        <taxon>Bradyrhizobium</taxon>
    </lineage>
</organism>
<evidence type="ECO:0000313" key="11">
    <source>
        <dbReference type="Proteomes" id="UP001315278"/>
    </source>
</evidence>
<keyword evidence="4" id="KW-0249">Electron transport</keyword>
<keyword evidence="2" id="KW-0001">2Fe-2S</keyword>
<dbReference type="PANTHER" id="PTHR37424">
    <property type="entry name" value="BACTERIOFERRITIN-ASSOCIATED FERREDOXIN"/>
    <property type="match status" value="1"/>
</dbReference>
<comment type="caution">
    <text evidence="10">The sequence shown here is derived from an EMBL/GenBank/DDBJ whole genome shotgun (WGS) entry which is preliminary data.</text>
</comment>
<evidence type="ECO:0000259" key="9">
    <source>
        <dbReference type="Pfam" id="PF04324"/>
    </source>
</evidence>
<evidence type="ECO:0000256" key="2">
    <source>
        <dbReference type="ARBA" id="ARBA00022714"/>
    </source>
</evidence>
<dbReference type="InterPro" id="IPR052371">
    <property type="entry name" value="BFD-associated_ferredoxin"/>
</dbReference>
<evidence type="ECO:0000256" key="1">
    <source>
        <dbReference type="ARBA" id="ARBA00022448"/>
    </source>
</evidence>